<dbReference type="Proteomes" id="UP001203338">
    <property type="component" value="Unassembled WGS sequence"/>
</dbReference>
<accession>A0ABT0PNZ9</accession>
<comment type="caution">
    <text evidence="2">The sequence shown here is derived from an EMBL/GenBank/DDBJ whole genome shotgun (WGS) entry which is preliminary data.</text>
</comment>
<dbReference type="RefSeq" id="WP_249701858.1">
    <property type="nucleotide sequence ID" value="NZ_JAMFLX010000052.1"/>
</dbReference>
<dbReference type="InterPro" id="IPR058059">
    <property type="entry name" value="PA3496-like"/>
</dbReference>
<protein>
    <submittedName>
        <fullName evidence="2">Uncharacterized protein</fullName>
    </submittedName>
</protein>
<sequence>MPRANSDNESLSPEDGLPDGLELRRRKSVNQKCKRKKARSIRKGIDSYFERRGLKDQLGDEFDDDDFNDLEEDDNWYH</sequence>
<proteinExistence type="predicted"/>
<feature type="region of interest" description="Disordered" evidence="1">
    <location>
        <begin position="58"/>
        <end position="78"/>
    </location>
</feature>
<organism evidence="2 3">
    <name type="scientific">Parendozoicomonas callyspongiae</name>
    <dbReference type="NCBI Taxonomy" id="2942213"/>
    <lineage>
        <taxon>Bacteria</taxon>
        <taxon>Pseudomonadati</taxon>
        <taxon>Pseudomonadota</taxon>
        <taxon>Gammaproteobacteria</taxon>
        <taxon>Oceanospirillales</taxon>
        <taxon>Endozoicomonadaceae</taxon>
        <taxon>Parendozoicomonas</taxon>
    </lineage>
</organism>
<name>A0ABT0PNZ9_9GAMM</name>
<feature type="compositionally biased region" description="Basic residues" evidence="1">
    <location>
        <begin position="24"/>
        <end position="40"/>
    </location>
</feature>
<feature type="compositionally biased region" description="Acidic residues" evidence="1">
    <location>
        <begin position="59"/>
        <end position="78"/>
    </location>
</feature>
<dbReference type="EMBL" id="JAMFLX010000052">
    <property type="protein sequence ID" value="MCL6272173.1"/>
    <property type="molecule type" value="Genomic_DNA"/>
</dbReference>
<evidence type="ECO:0000313" key="2">
    <source>
        <dbReference type="EMBL" id="MCL6272173.1"/>
    </source>
</evidence>
<feature type="compositionally biased region" description="Polar residues" evidence="1">
    <location>
        <begin position="1"/>
        <end position="11"/>
    </location>
</feature>
<gene>
    <name evidence="2" type="ORF">M3P05_19825</name>
</gene>
<reference evidence="2 3" key="1">
    <citation type="submission" date="2022-05" db="EMBL/GenBank/DDBJ databases">
        <authorList>
            <person name="Park J.-S."/>
        </authorList>
    </citation>
    <scope>NUCLEOTIDE SEQUENCE [LARGE SCALE GENOMIC DNA]</scope>
    <source>
        <strain evidence="2 3">2012CJ34-2</strain>
    </source>
</reference>
<evidence type="ECO:0000313" key="3">
    <source>
        <dbReference type="Proteomes" id="UP001203338"/>
    </source>
</evidence>
<evidence type="ECO:0000256" key="1">
    <source>
        <dbReference type="SAM" id="MobiDB-lite"/>
    </source>
</evidence>
<keyword evidence="3" id="KW-1185">Reference proteome</keyword>
<dbReference type="NCBIfam" id="NF046101">
    <property type="entry name" value="PA3496_fam"/>
    <property type="match status" value="1"/>
</dbReference>
<feature type="region of interest" description="Disordered" evidence="1">
    <location>
        <begin position="1"/>
        <end position="40"/>
    </location>
</feature>